<proteinExistence type="predicted"/>
<comment type="caution">
    <text evidence="2">The sequence shown here is derived from an EMBL/GenBank/DDBJ whole genome shotgun (WGS) entry which is preliminary data.</text>
</comment>
<keyword evidence="3" id="KW-1185">Reference proteome</keyword>
<organism evidence="2 3">
    <name type="scientific">Kitasatospora acidiphila</name>
    <dbReference type="NCBI Taxonomy" id="2567942"/>
    <lineage>
        <taxon>Bacteria</taxon>
        <taxon>Bacillati</taxon>
        <taxon>Actinomycetota</taxon>
        <taxon>Actinomycetes</taxon>
        <taxon>Kitasatosporales</taxon>
        <taxon>Streptomycetaceae</taxon>
        <taxon>Kitasatospora</taxon>
    </lineage>
</organism>
<dbReference type="InterPro" id="IPR029063">
    <property type="entry name" value="SAM-dependent_MTases_sf"/>
</dbReference>
<evidence type="ECO:0000256" key="1">
    <source>
        <dbReference type="SAM" id="MobiDB-lite"/>
    </source>
</evidence>
<evidence type="ECO:0000313" key="2">
    <source>
        <dbReference type="EMBL" id="TQF04013.1"/>
    </source>
</evidence>
<dbReference type="RefSeq" id="WP_141634607.1">
    <property type="nucleotide sequence ID" value="NZ_VIGB01000003.1"/>
</dbReference>
<feature type="region of interest" description="Disordered" evidence="1">
    <location>
        <begin position="235"/>
        <end position="267"/>
    </location>
</feature>
<dbReference type="EMBL" id="VIGB01000003">
    <property type="protein sequence ID" value="TQF04013.1"/>
    <property type="molecule type" value="Genomic_DNA"/>
</dbReference>
<feature type="compositionally biased region" description="Polar residues" evidence="1">
    <location>
        <begin position="258"/>
        <end position="267"/>
    </location>
</feature>
<dbReference type="AlphaFoldDB" id="A0A540W4V9"/>
<dbReference type="Gene3D" id="3.40.50.150">
    <property type="entry name" value="Vaccinia Virus protein VP39"/>
    <property type="match status" value="1"/>
</dbReference>
<name>A0A540W4V9_9ACTN</name>
<reference evidence="2 3" key="1">
    <citation type="submission" date="2019-06" db="EMBL/GenBank/DDBJ databases">
        <title>Description of Kitasatospora acidophila sp. nov. isolated from pine grove soil, and reclassification of Streptomyces novaecaesareae to Kitasatospora novaeceasareae comb. nov.</title>
        <authorList>
            <person name="Kim M.J."/>
        </authorList>
    </citation>
    <scope>NUCLEOTIDE SEQUENCE [LARGE SCALE GENOMIC DNA]</scope>
    <source>
        <strain evidence="2 3">MMS16-CNU292</strain>
    </source>
</reference>
<dbReference type="OrthoDB" id="9787807at2"/>
<accession>A0A540W4V9</accession>
<evidence type="ECO:0008006" key="4">
    <source>
        <dbReference type="Google" id="ProtNLM"/>
    </source>
</evidence>
<protein>
    <recommendedName>
        <fullName evidence="4">Methyltransferase type 11 domain-containing protein</fullName>
    </recommendedName>
</protein>
<evidence type="ECO:0000313" key="3">
    <source>
        <dbReference type="Proteomes" id="UP000319103"/>
    </source>
</evidence>
<sequence>MRCPGARGRLGGVLITSRPLDEYCVFFGLSRARLSALPGPVLDCPGGASGLVAEARALGCRVVAADPAYARPTAELLAAAERSRQAMAAAMPADPAHHPAPRHRPYDKYLRSWDRARALFAADRAAHPGSYLAARLPELPFADGSFALTLSSYLLFAYPERFGPDEQLAALLELVRVTAADGEVLVHPLHDGAGRRCPHLAQLRRALGERGVHSELRTAREPGDGRRRWSMRLTHYQKQSDGQKNRGRIRPTAGKSGTEASSPATVR</sequence>
<gene>
    <name evidence="2" type="ORF">E6W39_19485</name>
</gene>
<dbReference type="Proteomes" id="UP000319103">
    <property type="component" value="Unassembled WGS sequence"/>
</dbReference>